<dbReference type="RefSeq" id="XP_036627701.1">
    <property type="nucleotide sequence ID" value="XM_036780318.1"/>
</dbReference>
<name>A0A8H7DNZ9_PLEOS</name>
<organism evidence="1 2">
    <name type="scientific">Pleurotus ostreatus</name>
    <name type="common">Oyster mushroom</name>
    <name type="synonym">White-rot fungus</name>
    <dbReference type="NCBI Taxonomy" id="5322"/>
    <lineage>
        <taxon>Eukaryota</taxon>
        <taxon>Fungi</taxon>
        <taxon>Dikarya</taxon>
        <taxon>Basidiomycota</taxon>
        <taxon>Agaricomycotina</taxon>
        <taxon>Agaricomycetes</taxon>
        <taxon>Agaricomycetidae</taxon>
        <taxon>Agaricales</taxon>
        <taxon>Pleurotineae</taxon>
        <taxon>Pleurotaceae</taxon>
        <taxon>Pleurotus</taxon>
    </lineage>
</organism>
<accession>A0A8H7DNZ9</accession>
<dbReference type="VEuPathDB" id="FungiDB:PC9H_010825"/>
<dbReference type="EMBL" id="JACETU010000008">
    <property type="protein sequence ID" value="KAF7422669.1"/>
    <property type="molecule type" value="Genomic_DNA"/>
</dbReference>
<protein>
    <submittedName>
        <fullName evidence="1">Uncharacterized protein</fullName>
    </submittedName>
</protein>
<gene>
    <name evidence="1" type="ORF">PC9H_010825</name>
</gene>
<sequence>MHPIQLYDTAMIPGDAVDRRAPISLNSGRPLFVSTTDLERNDSEETIVPGTPKASISLGDQYIPDSFTSMSELCQLVDRQSLTLQTLAANVRPLSKIAQGGVCTPEHHMPASPSDKTFLLLLATPIAPAICLHACEADEKTMSILQQAVEHTWSRGVPNSNFPDEQTSTSGRAMASIYSDLRRRFPHPQSQHVPVKMQKWVQRAHNTRYDEERITVKGVMDAESRFQILNRRSELYRQYASRIASYASDIISRSIAAGRGRLRDGYGSQDEDDELANMV</sequence>
<evidence type="ECO:0000313" key="1">
    <source>
        <dbReference type="EMBL" id="KAF7422669.1"/>
    </source>
</evidence>
<dbReference type="Proteomes" id="UP000623687">
    <property type="component" value="Unassembled WGS sequence"/>
</dbReference>
<evidence type="ECO:0000313" key="2">
    <source>
        <dbReference type="Proteomes" id="UP000623687"/>
    </source>
</evidence>
<comment type="caution">
    <text evidence="1">The sequence shown here is derived from an EMBL/GenBank/DDBJ whole genome shotgun (WGS) entry which is preliminary data.</text>
</comment>
<dbReference type="OrthoDB" id="10310807at2759"/>
<reference evidence="1" key="1">
    <citation type="submission" date="2019-07" db="EMBL/GenBank/DDBJ databases">
        <authorList>
            <person name="Palmer J.M."/>
        </authorList>
    </citation>
    <scope>NUCLEOTIDE SEQUENCE</scope>
    <source>
        <strain evidence="1">PC9</strain>
    </source>
</reference>
<keyword evidence="2" id="KW-1185">Reference proteome</keyword>
<proteinExistence type="predicted"/>
<dbReference type="AlphaFoldDB" id="A0A8H7DNZ9"/>
<dbReference type="GeneID" id="59380643"/>